<evidence type="ECO:0000313" key="2">
    <source>
        <dbReference type="EMBL" id="CAF3317111.1"/>
    </source>
</evidence>
<evidence type="ECO:0000313" key="6">
    <source>
        <dbReference type="Proteomes" id="UP000663869"/>
    </source>
</evidence>
<proteinExistence type="predicted"/>
<comment type="caution">
    <text evidence="2">The sequence shown here is derived from an EMBL/GenBank/DDBJ whole genome shotgun (WGS) entry which is preliminary data.</text>
</comment>
<dbReference type="Proteomes" id="UP000663865">
    <property type="component" value="Unassembled WGS sequence"/>
</dbReference>
<evidence type="ECO:0000256" key="1">
    <source>
        <dbReference type="SAM" id="SignalP"/>
    </source>
</evidence>
<reference evidence="2" key="1">
    <citation type="submission" date="2021-02" db="EMBL/GenBank/DDBJ databases">
        <authorList>
            <person name="Nowell W R."/>
        </authorList>
    </citation>
    <scope>NUCLEOTIDE SEQUENCE</scope>
</reference>
<evidence type="ECO:0000313" key="4">
    <source>
        <dbReference type="EMBL" id="CAF4476429.1"/>
    </source>
</evidence>
<evidence type="ECO:0000313" key="3">
    <source>
        <dbReference type="EMBL" id="CAF3327949.1"/>
    </source>
</evidence>
<name>A0A817TUQ6_9BILA</name>
<dbReference type="EMBL" id="CAJNYV010000033">
    <property type="protein sequence ID" value="CAF3327949.1"/>
    <property type="molecule type" value="Genomic_DNA"/>
</dbReference>
<keyword evidence="1" id="KW-0732">Signal</keyword>
<dbReference type="Proteomes" id="UP000663869">
    <property type="component" value="Unassembled WGS sequence"/>
</dbReference>
<accession>A0A817TUQ6</accession>
<feature type="chain" id="PRO_5035613241" evidence="1">
    <location>
        <begin position="22"/>
        <end position="358"/>
    </location>
</feature>
<dbReference type="Proteomes" id="UP000663838">
    <property type="component" value="Unassembled WGS sequence"/>
</dbReference>
<evidence type="ECO:0000313" key="5">
    <source>
        <dbReference type="EMBL" id="CAF4514798.1"/>
    </source>
</evidence>
<gene>
    <name evidence="2" type="ORF">FME351_LOCUS987</name>
    <name evidence="3" type="ORF">KIK155_LOCUS1250</name>
    <name evidence="5" type="ORF">TOA249_LOCUS4544</name>
    <name evidence="4" type="ORF">TSG867_LOCUS19093</name>
</gene>
<dbReference type="EMBL" id="CAJOBS010000174">
    <property type="protein sequence ID" value="CAF4514798.1"/>
    <property type="molecule type" value="Genomic_DNA"/>
</dbReference>
<dbReference type="EMBL" id="CAJOBQ010001313">
    <property type="protein sequence ID" value="CAF4476429.1"/>
    <property type="molecule type" value="Genomic_DNA"/>
</dbReference>
<organism evidence="2 6">
    <name type="scientific">Rotaria socialis</name>
    <dbReference type="NCBI Taxonomy" id="392032"/>
    <lineage>
        <taxon>Eukaryota</taxon>
        <taxon>Metazoa</taxon>
        <taxon>Spiralia</taxon>
        <taxon>Gnathifera</taxon>
        <taxon>Rotifera</taxon>
        <taxon>Eurotatoria</taxon>
        <taxon>Bdelloidea</taxon>
        <taxon>Philodinida</taxon>
        <taxon>Philodinidae</taxon>
        <taxon>Rotaria</taxon>
    </lineage>
</organism>
<sequence>MIIRCIVRVILFLYLFVQSSSTTYLLCTSKCPQITVSFLQPLNIPEECQHNNTTDIYEHGLVCVIDYRIDYDAKHIYINFKTSNDVYKFQEYNQLEYLTQTIWLGFNEASGQPNITHRTYACSTRNDCARQFYYNTIEHLIRYGELQLDQIKSTLYRQTLSVKRNASRRCKNSNTTGDRSTIRCRDGLCYANNANEKTYCAYDHSPTFFSEFEYYIPRLTTNEIESIEYKCNRHLCNSNKMINTIKDILRNYTNWNNINENPIDEEYPDQTKEDYQVTEKYEIKKENQTKEDYQVTEGYEIKKENQTKEGYQVTEKYEMKKENQTKEDYQIKLKSSTVRQDTSYILMILTLINLRFLF</sequence>
<dbReference type="Proteomes" id="UP000663862">
    <property type="component" value="Unassembled WGS sequence"/>
</dbReference>
<protein>
    <submittedName>
        <fullName evidence="2">Uncharacterized protein</fullName>
    </submittedName>
</protein>
<feature type="signal peptide" evidence="1">
    <location>
        <begin position="1"/>
        <end position="21"/>
    </location>
</feature>
<dbReference type="EMBL" id="CAJNYU010000025">
    <property type="protein sequence ID" value="CAF3317111.1"/>
    <property type="molecule type" value="Genomic_DNA"/>
</dbReference>
<dbReference type="AlphaFoldDB" id="A0A817TUQ6"/>